<comment type="catalytic activity">
    <reaction evidence="7 8">
        <text>adenosine(34) in tRNA + H2O + H(+) = inosine(34) in tRNA + NH4(+)</text>
        <dbReference type="Rhea" id="RHEA:43168"/>
        <dbReference type="Rhea" id="RHEA-COMP:10373"/>
        <dbReference type="Rhea" id="RHEA-COMP:10374"/>
        <dbReference type="ChEBI" id="CHEBI:15377"/>
        <dbReference type="ChEBI" id="CHEBI:15378"/>
        <dbReference type="ChEBI" id="CHEBI:28938"/>
        <dbReference type="ChEBI" id="CHEBI:74411"/>
        <dbReference type="ChEBI" id="CHEBI:82852"/>
        <dbReference type="EC" id="3.5.4.33"/>
    </reaction>
</comment>
<dbReference type="PRINTS" id="PR00111">
    <property type="entry name" value="ABHYDROLASE"/>
</dbReference>
<dbReference type="InterPro" id="IPR016193">
    <property type="entry name" value="Cytidine_deaminase-like"/>
</dbReference>
<keyword evidence="3 8" id="KW-0819">tRNA processing</keyword>
<feature type="active site" description="Proton donor" evidence="8">
    <location>
        <position position="57"/>
    </location>
</feature>
<dbReference type="GO" id="GO:0002100">
    <property type="term" value="P:tRNA wobble adenosine to inosine editing"/>
    <property type="evidence" value="ECO:0007669"/>
    <property type="project" value="UniProtKB-UniRule"/>
</dbReference>
<dbReference type="Gene3D" id="3.40.140.10">
    <property type="entry name" value="Cytidine Deaminase, domain 2"/>
    <property type="match status" value="1"/>
</dbReference>
<evidence type="ECO:0000256" key="1">
    <source>
        <dbReference type="ARBA" id="ARBA00010669"/>
    </source>
</evidence>
<dbReference type="EMBL" id="SLXH01000009">
    <property type="protein sequence ID" value="TCP18284.1"/>
    <property type="molecule type" value="Genomic_DNA"/>
</dbReference>
<keyword evidence="5 8" id="KW-0378">Hydrolase</keyword>
<comment type="cofactor">
    <cofactor evidence="8">
        <name>Zn(2+)</name>
        <dbReference type="ChEBI" id="CHEBI:29105"/>
    </cofactor>
    <text evidence="8">Binds 1 zinc ion per subunit.</text>
</comment>
<accession>A0A4R2NB76</accession>
<dbReference type="InterPro" id="IPR000073">
    <property type="entry name" value="AB_hydrolase_1"/>
</dbReference>
<protein>
    <recommendedName>
        <fullName evidence="8">tRNA-specific adenosine deaminase</fullName>
        <ecNumber evidence="8">3.5.4.33</ecNumber>
    </recommendedName>
</protein>
<keyword evidence="11" id="KW-1185">Reference proteome</keyword>
<dbReference type="AlphaFoldDB" id="A0A4R2NB76"/>
<keyword evidence="6 8" id="KW-0862">Zinc</keyword>
<dbReference type="GO" id="GO:0052717">
    <property type="term" value="F:tRNA-specific adenosine-34 deaminase activity"/>
    <property type="evidence" value="ECO:0007669"/>
    <property type="project" value="UniProtKB-UniRule"/>
</dbReference>
<evidence type="ECO:0000256" key="6">
    <source>
        <dbReference type="ARBA" id="ARBA00022833"/>
    </source>
</evidence>
<evidence type="ECO:0000256" key="4">
    <source>
        <dbReference type="ARBA" id="ARBA00022723"/>
    </source>
</evidence>
<sequence>MNPEEDARWMRLALAQAQAAAQAGEVPVGAVVVRAGQLISTGRNAPMQGHDPTAHAEIQALRAAAQQLGNYRLDGCTLYVTLEPCAMCTGAMLHARLARVVFGAHDAKTGVAGSVLNLFATPQLNHQTVVQGGVLADECAQVLAAFFQARRRSQRAQALAAHPLRDDALRTPEARFAHLPDYPWAPHYVSDLPALAGLRLHYLDEGARDAPITWLCLHGVPTWSYLYRHWLPVFTAAGHRVVAPDLIGFGRSDKPKKEPTHRFAWHRQVLLELVQRLDLRRTVLVGHGSGGSLGLALVPACPERFIGLWALNTGLPGGDAPLPADWQRWRDWCARKPLYGVGRLLARDQPQLSAPECAAYEAPFPDRGYRAALRAFPAMLSAAWAEPAGHGGLNGDGSAGGSDRAGAAPEVARATWAPGAAGTGAAATAALEPSLQGFWRHGWAGRTLAMAGQGDPVWGLVAMQHLQRHVRGCPVPTVVPRAGHWLPEHGAALAQQAVEYFAP</sequence>
<dbReference type="PRINTS" id="PR00412">
    <property type="entry name" value="EPOXHYDRLASE"/>
</dbReference>
<evidence type="ECO:0000256" key="8">
    <source>
        <dbReference type="HAMAP-Rule" id="MF_00972"/>
    </source>
</evidence>
<dbReference type="SUPFAM" id="SSF53927">
    <property type="entry name" value="Cytidine deaminase-like"/>
    <property type="match status" value="1"/>
</dbReference>
<dbReference type="Proteomes" id="UP000295182">
    <property type="component" value="Unassembled WGS sequence"/>
</dbReference>
<reference evidence="10 11" key="1">
    <citation type="submission" date="2019-03" db="EMBL/GenBank/DDBJ databases">
        <title>Genomic Encyclopedia of Type Strains, Phase IV (KMG-IV): sequencing the most valuable type-strain genomes for metagenomic binning, comparative biology and taxonomic classification.</title>
        <authorList>
            <person name="Goeker M."/>
        </authorList>
    </citation>
    <scope>NUCLEOTIDE SEQUENCE [LARGE SCALE GENOMIC DNA]</scope>
    <source>
        <strain evidence="10 11">DSM 1837</strain>
    </source>
</reference>
<evidence type="ECO:0000259" key="9">
    <source>
        <dbReference type="PROSITE" id="PS51747"/>
    </source>
</evidence>
<evidence type="ECO:0000313" key="11">
    <source>
        <dbReference type="Proteomes" id="UP000295182"/>
    </source>
</evidence>
<organism evidence="10 11">
    <name type="scientific">Simplicispira metamorpha</name>
    <dbReference type="NCBI Taxonomy" id="80881"/>
    <lineage>
        <taxon>Bacteria</taxon>
        <taxon>Pseudomonadati</taxon>
        <taxon>Pseudomonadota</taxon>
        <taxon>Betaproteobacteria</taxon>
        <taxon>Burkholderiales</taxon>
        <taxon>Comamonadaceae</taxon>
        <taxon>Simplicispira</taxon>
    </lineage>
</organism>
<dbReference type="Pfam" id="PF00561">
    <property type="entry name" value="Abhydrolase_1"/>
    <property type="match status" value="1"/>
</dbReference>
<name>A0A4R2NB76_9BURK</name>
<dbReference type="OrthoDB" id="9802676at2"/>
<dbReference type="InterPro" id="IPR016192">
    <property type="entry name" value="APOBEC/CMP_deaminase_Zn-bd"/>
</dbReference>
<evidence type="ECO:0000256" key="5">
    <source>
        <dbReference type="ARBA" id="ARBA00022801"/>
    </source>
</evidence>
<feature type="binding site" evidence="8">
    <location>
        <position position="85"/>
    </location>
    <ligand>
        <name>Zn(2+)</name>
        <dbReference type="ChEBI" id="CHEBI:29105"/>
        <note>catalytic</note>
    </ligand>
</feature>
<dbReference type="PANTHER" id="PTHR11079">
    <property type="entry name" value="CYTOSINE DEAMINASE FAMILY MEMBER"/>
    <property type="match status" value="1"/>
</dbReference>
<dbReference type="RefSeq" id="WP_119012767.1">
    <property type="nucleotide sequence ID" value="NZ_QXNC01000009.1"/>
</dbReference>
<dbReference type="SUPFAM" id="SSF53474">
    <property type="entry name" value="alpha/beta-Hydrolases"/>
    <property type="match status" value="1"/>
</dbReference>
<comment type="similarity">
    <text evidence="1">Belongs to the cytidine and deoxycytidylate deaminase family. ADAT2 subfamily.</text>
</comment>
<dbReference type="InterPro" id="IPR002125">
    <property type="entry name" value="CMP_dCMP_dom"/>
</dbReference>
<dbReference type="InterPro" id="IPR000639">
    <property type="entry name" value="Epox_hydrolase-like"/>
</dbReference>
<dbReference type="PANTHER" id="PTHR11079:SF202">
    <property type="entry name" value="TRNA-SPECIFIC ADENOSINE DEAMINASE"/>
    <property type="match status" value="1"/>
</dbReference>
<dbReference type="Pfam" id="PF00383">
    <property type="entry name" value="dCMP_cyt_deam_1"/>
    <property type="match status" value="1"/>
</dbReference>
<keyword evidence="4 8" id="KW-0479">Metal-binding</keyword>
<dbReference type="NCBIfam" id="NF008113">
    <property type="entry name" value="PRK10860.1"/>
    <property type="match status" value="1"/>
</dbReference>
<dbReference type="FunFam" id="3.40.140.10:FF:000005">
    <property type="entry name" value="tRNA-specific adenosine deaminase"/>
    <property type="match status" value="1"/>
</dbReference>
<comment type="subunit">
    <text evidence="2 8">Homodimer.</text>
</comment>
<comment type="caution">
    <text evidence="10">The sequence shown here is derived from an EMBL/GenBank/DDBJ whole genome shotgun (WGS) entry which is preliminary data.</text>
</comment>
<evidence type="ECO:0000256" key="3">
    <source>
        <dbReference type="ARBA" id="ARBA00022694"/>
    </source>
</evidence>
<dbReference type="PROSITE" id="PS51747">
    <property type="entry name" value="CYT_DCMP_DEAMINASES_2"/>
    <property type="match status" value="1"/>
</dbReference>
<feature type="binding site" evidence="8">
    <location>
        <position position="88"/>
    </location>
    <ligand>
        <name>Zn(2+)</name>
        <dbReference type="ChEBI" id="CHEBI:29105"/>
        <note>catalytic</note>
    </ligand>
</feature>
<dbReference type="InterPro" id="IPR028883">
    <property type="entry name" value="tRNA_aden_deaminase"/>
</dbReference>
<feature type="binding site" evidence="8">
    <location>
        <position position="55"/>
    </location>
    <ligand>
        <name>Zn(2+)</name>
        <dbReference type="ChEBI" id="CHEBI:29105"/>
        <note>catalytic</note>
    </ligand>
</feature>
<dbReference type="InterPro" id="IPR029058">
    <property type="entry name" value="AB_hydrolase_fold"/>
</dbReference>
<evidence type="ECO:0000256" key="7">
    <source>
        <dbReference type="ARBA" id="ARBA00048045"/>
    </source>
</evidence>
<dbReference type="HAMAP" id="MF_00972">
    <property type="entry name" value="tRNA_aden_deaminase"/>
    <property type="match status" value="1"/>
</dbReference>
<dbReference type="GO" id="GO:0008270">
    <property type="term" value="F:zinc ion binding"/>
    <property type="evidence" value="ECO:0007669"/>
    <property type="project" value="UniProtKB-UniRule"/>
</dbReference>
<evidence type="ECO:0000256" key="2">
    <source>
        <dbReference type="ARBA" id="ARBA00011738"/>
    </source>
</evidence>
<comment type="function">
    <text evidence="8">Catalyzes the deamination of adenosine to inosine at the wobble position 34 of tRNA(Arg2).</text>
</comment>
<dbReference type="PROSITE" id="PS00903">
    <property type="entry name" value="CYT_DCMP_DEAMINASES_1"/>
    <property type="match status" value="1"/>
</dbReference>
<gene>
    <name evidence="8" type="primary">tadA</name>
    <name evidence="10" type="ORF">EV674_10979</name>
</gene>
<proteinExistence type="inferred from homology"/>
<dbReference type="Gene3D" id="3.40.50.1820">
    <property type="entry name" value="alpha/beta hydrolase"/>
    <property type="match status" value="1"/>
</dbReference>
<dbReference type="CDD" id="cd01285">
    <property type="entry name" value="nucleoside_deaminase"/>
    <property type="match status" value="1"/>
</dbReference>
<dbReference type="EC" id="3.5.4.33" evidence="8"/>
<feature type="domain" description="CMP/dCMP-type deaminase" evidence="9">
    <location>
        <begin position="4"/>
        <end position="116"/>
    </location>
</feature>
<evidence type="ECO:0000313" key="10">
    <source>
        <dbReference type="EMBL" id="TCP18284.1"/>
    </source>
</evidence>